<dbReference type="Pfam" id="PF00685">
    <property type="entry name" value="Sulfotransfer_1"/>
    <property type="match status" value="1"/>
</dbReference>
<feature type="compositionally biased region" description="Pro residues" evidence="5">
    <location>
        <begin position="277"/>
        <end position="286"/>
    </location>
</feature>
<dbReference type="Gene3D" id="3.40.50.300">
    <property type="entry name" value="P-loop containing nucleotide triphosphate hydrolases"/>
    <property type="match status" value="1"/>
</dbReference>
<dbReference type="PANTHER" id="PTHR11783">
    <property type="entry name" value="SULFOTRANSFERASE SULT"/>
    <property type="match status" value="1"/>
</dbReference>
<keyword evidence="2 4" id="KW-0808">Transferase</keyword>
<dbReference type="InterPro" id="IPR000863">
    <property type="entry name" value="Sulfotransferase_dom"/>
</dbReference>
<evidence type="ECO:0000256" key="4">
    <source>
        <dbReference type="RuleBase" id="RU361155"/>
    </source>
</evidence>
<dbReference type="AlphaFoldDB" id="A0A8D2C6C9"/>
<sequence>MEPVQDTYRPPLEYVKGVPLIKYFAEALGPLESFQAWPDDVLISTYPKSGTTWVSEILDLIYQGGDLQKCQRAPIFVRVPFLEFKIPGCPTGFELLKDTPAPRLLKTHLPLALLPQTLLDQKVKVVYVARNAKDVAVSYYHFYRMAKVHPNPGTWDSFLEDFMAGEGGADFGGRGGGGAGGGGKAPAETNAHPCVHVPWLFPSVLRVLVPARAGVVGAASHPPCPLSLLRGHEGEPQEGDSEDPGVCGALAARGDGGGHRPAHVLPGDEEQRHDQLPHPPLRPPGPQHLGLHEERHHWRLEKHLHSGPERAL</sequence>
<comment type="catalytic activity">
    <reaction evidence="3">
        <text>4-ethylphenol + 3'-phosphoadenylyl sulfate = 4-ethylphenyl sulfate + adenosine 3',5'-bisphosphate + H(+)</text>
        <dbReference type="Rhea" id="RHEA:70607"/>
        <dbReference type="ChEBI" id="CHEBI:15378"/>
        <dbReference type="ChEBI" id="CHEBI:49584"/>
        <dbReference type="ChEBI" id="CHEBI:58339"/>
        <dbReference type="ChEBI" id="CHEBI:58343"/>
        <dbReference type="ChEBI" id="CHEBI:133681"/>
    </reaction>
    <physiologicalReaction direction="left-to-right" evidence="3">
        <dbReference type="Rhea" id="RHEA:70608"/>
    </physiologicalReaction>
</comment>
<dbReference type="GO" id="GO:0008146">
    <property type="term" value="F:sulfotransferase activity"/>
    <property type="evidence" value="ECO:0007669"/>
    <property type="project" value="InterPro"/>
</dbReference>
<dbReference type="InterPro" id="IPR027417">
    <property type="entry name" value="P-loop_NTPase"/>
</dbReference>
<organism evidence="7 8">
    <name type="scientific">Sus scrofa</name>
    <name type="common">Pig</name>
    <dbReference type="NCBI Taxonomy" id="9823"/>
    <lineage>
        <taxon>Eukaryota</taxon>
        <taxon>Metazoa</taxon>
        <taxon>Chordata</taxon>
        <taxon>Craniata</taxon>
        <taxon>Vertebrata</taxon>
        <taxon>Euteleostomi</taxon>
        <taxon>Mammalia</taxon>
        <taxon>Eutheria</taxon>
        <taxon>Laurasiatheria</taxon>
        <taxon>Artiodactyla</taxon>
        <taxon>Suina</taxon>
        <taxon>Suidae</taxon>
        <taxon>Sus</taxon>
    </lineage>
</organism>
<feature type="domain" description="Sulfotransferase" evidence="6">
    <location>
        <begin position="38"/>
        <end position="166"/>
    </location>
</feature>
<evidence type="ECO:0000256" key="1">
    <source>
        <dbReference type="ARBA" id="ARBA00005771"/>
    </source>
</evidence>
<dbReference type="Ensembl" id="ENSSSCT00065050679.1">
    <property type="protein sequence ID" value="ENSSSCP00065021960.1"/>
    <property type="gene ID" value="ENSSSCG00065037126.1"/>
</dbReference>
<evidence type="ECO:0000313" key="7">
    <source>
        <dbReference type="Ensembl" id="ENSSSCP00065021960.1"/>
    </source>
</evidence>
<evidence type="ECO:0000259" key="6">
    <source>
        <dbReference type="Pfam" id="PF00685"/>
    </source>
</evidence>
<evidence type="ECO:0000256" key="5">
    <source>
        <dbReference type="SAM" id="MobiDB-lite"/>
    </source>
</evidence>
<dbReference type="SUPFAM" id="SSF52540">
    <property type="entry name" value="P-loop containing nucleoside triphosphate hydrolases"/>
    <property type="match status" value="1"/>
</dbReference>
<proteinExistence type="inferred from homology"/>
<reference evidence="7" key="1">
    <citation type="submission" date="2025-08" db="UniProtKB">
        <authorList>
            <consortium name="Ensembl"/>
        </authorList>
    </citation>
    <scope>IDENTIFICATION</scope>
</reference>
<evidence type="ECO:0000256" key="2">
    <source>
        <dbReference type="ARBA" id="ARBA00022679"/>
    </source>
</evidence>
<protein>
    <recommendedName>
        <fullName evidence="4">Sulfotransferase</fullName>
        <ecNumber evidence="4">2.8.2.-</ecNumber>
    </recommendedName>
</protein>
<evidence type="ECO:0000256" key="3">
    <source>
        <dbReference type="ARBA" id="ARBA00048219"/>
    </source>
</evidence>
<dbReference type="Proteomes" id="UP000694725">
    <property type="component" value="Unplaced"/>
</dbReference>
<evidence type="ECO:0000313" key="8">
    <source>
        <dbReference type="Proteomes" id="UP000694725"/>
    </source>
</evidence>
<feature type="region of interest" description="Disordered" evidence="5">
    <location>
        <begin position="220"/>
        <end position="290"/>
    </location>
</feature>
<name>A0A8D2C6C9_PIG</name>
<comment type="similarity">
    <text evidence="1 4">Belongs to the sulfotransferase 1 family.</text>
</comment>
<dbReference type="EC" id="2.8.2.-" evidence="4"/>
<accession>A0A8D2C6C9</accession>